<keyword evidence="4" id="KW-0378">Hydrolase</keyword>
<dbReference type="GO" id="GO:0005886">
    <property type="term" value="C:plasma membrane"/>
    <property type="evidence" value="ECO:0007669"/>
    <property type="project" value="UniProtKB-SubCell"/>
</dbReference>
<dbReference type="InterPro" id="IPR020849">
    <property type="entry name" value="Small_GTPase_Ras-type"/>
</dbReference>
<dbReference type="SMART" id="SM00174">
    <property type="entry name" value="RHO"/>
    <property type="match status" value="1"/>
</dbReference>
<dbReference type="STRING" id="461836.A0A0L0DIE5"/>
<dbReference type="InterPro" id="IPR027417">
    <property type="entry name" value="P-loop_NTPase"/>
</dbReference>
<dbReference type="FunFam" id="3.40.50.300:FF:001763">
    <property type="entry name" value="Ras family gtpase"/>
    <property type="match status" value="1"/>
</dbReference>
<dbReference type="PROSITE" id="PS51420">
    <property type="entry name" value="RHO"/>
    <property type="match status" value="1"/>
</dbReference>
<dbReference type="GO" id="GO:0007165">
    <property type="term" value="P:signal transduction"/>
    <property type="evidence" value="ECO:0007669"/>
    <property type="project" value="InterPro"/>
</dbReference>
<name>A0A0L0DIE5_THETB</name>
<protein>
    <submittedName>
        <fullName evidence="7">Ras family small GTPase RAP-1b</fullName>
    </submittedName>
</protein>
<keyword evidence="5" id="KW-0342">GTP-binding</keyword>
<dbReference type="EMBL" id="GL349436">
    <property type="protein sequence ID" value="KNC52134.1"/>
    <property type="molecule type" value="Genomic_DNA"/>
</dbReference>
<dbReference type="GO" id="GO:0003924">
    <property type="term" value="F:GTPase activity"/>
    <property type="evidence" value="ECO:0007669"/>
    <property type="project" value="InterPro"/>
</dbReference>
<gene>
    <name evidence="7" type="ORF">AMSG_00961</name>
</gene>
<dbReference type="SUPFAM" id="SSF52540">
    <property type="entry name" value="P-loop containing nucleoside triphosphate hydrolases"/>
    <property type="match status" value="1"/>
</dbReference>
<sequence length="181" mass="19918">MREYRLVVMGAGGVGKSALTVMFVQGHFVEEYDPTVEDSHRAQRDIEGDECVLEILDTAGTKQFSAMRDLYVRMGQGFVLVFSLTDAATLDDVRDIHTRILRVKDADYVPAVIVGNKADLVDSRKVSAEEAKAAAAGCNCSFIETSAKSGQNVNEVFHDLVRQINAHAPKNKDKKKKCVIL</sequence>
<dbReference type="PRINTS" id="PR00449">
    <property type="entry name" value="RASTRNSFRMNG"/>
</dbReference>
<evidence type="ECO:0000313" key="7">
    <source>
        <dbReference type="EMBL" id="KNC52134.1"/>
    </source>
</evidence>
<dbReference type="GeneID" id="25560735"/>
<dbReference type="Proteomes" id="UP000054408">
    <property type="component" value="Unassembled WGS sequence"/>
</dbReference>
<keyword evidence="8" id="KW-1185">Reference proteome</keyword>
<dbReference type="eggNOG" id="KOG0395">
    <property type="taxonomic scope" value="Eukaryota"/>
</dbReference>
<evidence type="ECO:0000256" key="6">
    <source>
        <dbReference type="ARBA" id="ARBA00023136"/>
    </source>
</evidence>
<evidence type="ECO:0000313" key="8">
    <source>
        <dbReference type="Proteomes" id="UP000054408"/>
    </source>
</evidence>
<dbReference type="InterPro" id="IPR001806">
    <property type="entry name" value="Small_GTPase"/>
</dbReference>
<accession>A0A0L0DIE5</accession>
<evidence type="ECO:0000256" key="3">
    <source>
        <dbReference type="ARBA" id="ARBA00022741"/>
    </source>
</evidence>
<dbReference type="GO" id="GO:0005525">
    <property type="term" value="F:GTP binding"/>
    <property type="evidence" value="ECO:0007669"/>
    <property type="project" value="UniProtKB-KW"/>
</dbReference>
<dbReference type="RefSeq" id="XP_013762138.1">
    <property type="nucleotide sequence ID" value="XM_013906684.1"/>
</dbReference>
<dbReference type="Pfam" id="PF00071">
    <property type="entry name" value="Ras"/>
    <property type="match status" value="1"/>
</dbReference>
<dbReference type="Gene3D" id="3.40.50.300">
    <property type="entry name" value="P-loop containing nucleotide triphosphate hydrolases"/>
    <property type="match status" value="1"/>
</dbReference>
<comment type="subcellular location">
    <subcellularLocation>
        <location evidence="1">Cell membrane</location>
    </subcellularLocation>
</comment>
<dbReference type="PROSITE" id="PS51419">
    <property type="entry name" value="RAB"/>
    <property type="match status" value="1"/>
</dbReference>
<evidence type="ECO:0000256" key="4">
    <source>
        <dbReference type="ARBA" id="ARBA00022801"/>
    </source>
</evidence>
<evidence type="ECO:0000256" key="2">
    <source>
        <dbReference type="ARBA" id="ARBA00022475"/>
    </source>
</evidence>
<dbReference type="GO" id="GO:0061118">
    <property type="term" value="P:regulation of positive chemotaxis to cAMP"/>
    <property type="evidence" value="ECO:0007669"/>
    <property type="project" value="UniProtKB-ARBA"/>
</dbReference>
<dbReference type="CDD" id="cd00876">
    <property type="entry name" value="Ras"/>
    <property type="match status" value="1"/>
</dbReference>
<dbReference type="SMART" id="SM00173">
    <property type="entry name" value="RAS"/>
    <property type="match status" value="1"/>
</dbReference>
<evidence type="ECO:0000256" key="5">
    <source>
        <dbReference type="ARBA" id="ARBA00023134"/>
    </source>
</evidence>
<organism evidence="7 8">
    <name type="scientific">Thecamonas trahens ATCC 50062</name>
    <dbReference type="NCBI Taxonomy" id="461836"/>
    <lineage>
        <taxon>Eukaryota</taxon>
        <taxon>Apusozoa</taxon>
        <taxon>Apusomonadida</taxon>
        <taxon>Apusomonadidae</taxon>
        <taxon>Thecamonas</taxon>
    </lineage>
</organism>
<dbReference type="AlphaFoldDB" id="A0A0L0DIE5"/>
<dbReference type="InterPro" id="IPR005225">
    <property type="entry name" value="Small_GTP-bd"/>
</dbReference>
<keyword evidence="3" id="KW-0547">Nucleotide-binding</keyword>
<keyword evidence="6" id="KW-0472">Membrane</keyword>
<dbReference type="PROSITE" id="PS51421">
    <property type="entry name" value="RAS"/>
    <property type="match status" value="1"/>
</dbReference>
<dbReference type="NCBIfam" id="TIGR00231">
    <property type="entry name" value="small_GTP"/>
    <property type="match status" value="1"/>
</dbReference>
<reference evidence="7 8" key="1">
    <citation type="submission" date="2010-05" db="EMBL/GenBank/DDBJ databases">
        <title>The Genome Sequence of Thecamonas trahens ATCC 50062.</title>
        <authorList>
            <consortium name="The Broad Institute Genome Sequencing Platform"/>
            <person name="Russ C."/>
            <person name="Cuomo C."/>
            <person name="Shea T."/>
            <person name="Young S.K."/>
            <person name="Zeng Q."/>
            <person name="Koehrsen M."/>
            <person name="Haas B."/>
            <person name="Borodovsky M."/>
            <person name="Guigo R."/>
            <person name="Alvarado L."/>
            <person name="Berlin A."/>
            <person name="Bochicchio J."/>
            <person name="Borenstein D."/>
            <person name="Chapman S."/>
            <person name="Chen Z."/>
            <person name="Freedman E."/>
            <person name="Gellesch M."/>
            <person name="Goldberg J."/>
            <person name="Griggs A."/>
            <person name="Gujja S."/>
            <person name="Heilman E."/>
            <person name="Heiman D."/>
            <person name="Hepburn T."/>
            <person name="Howarth C."/>
            <person name="Jen D."/>
            <person name="Larson L."/>
            <person name="Mehta T."/>
            <person name="Park D."/>
            <person name="Pearson M."/>
            <person name="Roberts A."/>
            <person name="Saif S."/>
            <person name="Shenoy N."/>
            <person name="Sisk P."/>
            <person name="Stolte C."/>
            <person name="Sykes S."/>
            <person name="Thomson T."/>
            <person name="Walk T."/>
            <person name="White J."/>
            <person name="Yandava C."/>
            <person name="Burger G."/>
            <person name="Gray M.W."/>
            <person name="Holland P.W.H."/>
            <person name="King N."/>
            <person name="Lang F.B.F."/>
            <person name="Roger A.J."/>
            <person name="Ruiz-Trillo I."/>
            <person name="Lander E."/>
            <person name="Nusbaum C."/>
        </authorList>
    </citation>
    <scope>NUCLEOTIDE SEQUENCE [LARGE SCALE GENOMIC DNA]</scope>
    <source>
        <strain evidence="7 8">ATCC 50062</strain>
    </source>
</reference>
<evidence type="ECO:0000256" key="1">
    <source>
        <dbReference type="ARBA" id="ARBA00004236"/>
    </source>
</evidence>
<proteinExistence type="predicted"/>
<dbReference type="PANTHER" id="PTHR24070">
    <property type="entry name" value="RAS, DI-RAS, AND RHEB FAMILY MEMBERS OF SMALL GTPASE SUPERFAMILY"/>
    <property type="match status" value="1"/>
</dbReference>
<keyword evidence="2" id="KW-1003">Cell membrane</keyword>
<dbReference type="OrthoDB" id="5976022at2759"/>
<dbReference type="SMART" id="SM00175">
    <property type="entry name" value="RAB"/>
    <property type="match status" value="1"/>
</dbReference>